<dbReference type="Proteomes" id="UP000193922">
    <property type="component" value="Unassembled WGS sequence"/>
</dbReference>
<dbReference type="GeneID" id="63800440"/>
<gene>
    <name evidence="1" type="ORF">DL89DRAFT_171766</name>
</gene>
<name>A0A1Y1W6D5_9FUNG</name>
<comment type="caution">
    <text evidence="1">The sequence shown here is derived from an EMBL/GenBank/DDBJ whole genome shotgun (WGS) entry which is preliminary data.</text>
</comment>
<evidence type="ECO:0000313" key="1">
    <source>
        <dbReference type="EMBL" id="ORX69103.1"/>
    </source>
</evidence>
<dbReference type="AlphaFoldDB" id="A0A1Y1W6D5"/>
<sequence>MHASIEGSVTTASKGLLGISPSLLPREALSGISCQLPSACSTRTHNSELLALLGASLDRRVFSSRLLFTNHSLQSSTCFLFLGSGT</sequence>
<evidence type="ECO:0000313" key="2">
    <source>
        <dbReference type="Proteomes" id="UP000193922"/>
    </source>
</evidence>
<accession>A0A1Y1W6D5</accession>
<proteinExistence type="predicted"/>
<reference evidence="1 2" key="1">
    <citation type="submission" date="2016-07" db="EMBL/GenBank/DDBJ databases">
        <title>Pervasive Adenine N6-methylation of Active Genes in Fungi.</title>
        <authorList>
            <consortium name="DOE Joint Genome Institute"/>
            <person name="Mondo S.J."/>
            <person name="Dannebaum R.O."/>
            <person name="Kuo R.C."/>
            <person name="Labutti K."/>
            <person name="Haridas S."/>
            <person name="Kuo A."/>
            <person name="Salamov A."/>
            <person name="Ahrendt S.R."/>
            <person name="Lipzen A."/>
            <person name="Sullivan W."/>
            <person name="Andreopoulos W.B."/>
            <person name="Clum A."/>
            <person name="Lindquist E."/>
            <person name="Daum C."/>
            <person name="Ramamoorthy G.K."/>
            <person name="Gryganskyi A."/>
            <person name="Culley D."/>
            <person name="Magnuson J.K."/>
            <person name="James T.Y."/>
            <person name="O'Malley M.A."/>
            <person name="Stajich J.E."/>
            <person name="Spatafora J.W."/>
            <person name="Visel A."/>
            <person name="Grigoriev I.V."/>
        </authorList>
    </citation>
    <scope>NUCLEOTIDE SEQUENCE [LARGE SCALE GENOMIC DNA]</scope>
    <source>
        <strain evidence="1 2">ATCC 12442</strain>
    </source>
</reference>
<dbReference type="RefSeq" id="XP_040742835.1">
    <property type="nucleotide sequence ID" value="XM_040883792.1"/>
</dbReference>
<keyword evidence="2" id="KW-1185">Reference proteome</keyword>
<protein>
    <submittedName>
        <fullName evidence="1">Uncharacterized protein</fullName>
    </submittedName>
</protein>
<dbReference type="EMBL" id="MCFD01000008">
    <property type="protein sequence ID" value="ORX69103.1"/>
    <property type="molecule type" value="Genomic_DNA"/>
</dbReference>
<organism evidence="1 2">
    <name type="scientific">Linderina pennispora</name>
    <dbReference type="NCBI Taxonomy" id="61395"/>
    <lineage>
        <taxon>Eukaryota</taxon>
        <taxon>Fungi</taxon>
        <taxon>Fungi incertae sedis</taxon>
        <taxon>Zoopagomycota</taxon>
        <taxon>Kickxellomycotina</taxon>
        <taxon>Kickxellomycetes</taxon>
        <taxon>Kickxellales</taxon>
        <taxon>Kickxellaceae</taxon>
        <taxon>Linderina</taxon>
    </lineage>
</organism>